<dbReference type="InterPro" id="IPR050188">
    <property type="entry name" value="RluA_PseudoU_synthase"/>
</dbReference>
<dbReference type="Pfam" id="PF00849">
    <property type="entry name" value="PseudoU_synth_2"/>
    <property type="match status" value="1"/>
</dbReference>
<evidence type="ECO:0000313" key="3">
    <source>
        <dbReference type="Proteomes" id="UP000011185"/>
    </source>
</evidence>
<dbReference type="InterPro" id="IPR006145">
    <property type="entry name" value="PsdUridine_synth_RsuA/RluA"/>
</dbReference>
<gene>
    <name evidence="2" type="ORF">THOM_2575</name>
</gene>
<dbReference type="InterPro" id="IPR020103">
    <property type="entry name" value="PsdUridine_synth_cat_dom_sf"/>
</dbReference>
<dbReference type="Gene3D" id="3.30.2350.10">
    <property type="entry name" value="Pseudouridine synthase"/>
    <property type="match status" value="1"/>
</dbReference>
<dbReference type="InParanoid" id="L7JT37"/>
<dbReference type="HOGENOM" id="CLU_016902_12_1_1"/>
<accession>L7JT37</accession>
<name>L7JT37_TRAHO</name>
<keyword evidence="3" id="KW-1185">Reference proteome</keyword>
<dbReference type="VEuPathDB" id="MicrosporidiaDB:THOM_2575"/>
<dbReference type="PANTHER" id="PTHR21600:SF40">
    <property type="entry name" value="PSEUDOURIDYLATE SYNTHASE RPUSD2"/>
    <property type="match status" value="1"/>
</dbReference>
<sequence>MTHYFYKFDTQVKGRWVGRSIIDVMSNEFTMKPVEYYDEAIRIGNITVNNEKSDKCRILSLGQTIQHLVHYHEPDACEIELLCLEDDYLVVNKPSGIACHPTSGYNLFSVTRVLEKYGNLSCINRLDVLTSGVLILAFRNAKKYHNEMINHRIKKIYLAKVKGRFHDEITVSASLKKNRFNFTEVSEEGKKAKTIFKCLFFHNGYSLVECRPVTGRSHQIRVHLKSLNFPIVNDPVYNDDTNGIIDENVADKENYLDDLCTSHDTEYVSKRKIVEKKQEHRLDYRDKQDKTFCATNCIFKRGCGTPGDYTAEEQFAIDNCRGNNTRSFRNKDKFICLHAYKYAFNGKEYMAEPPFWAKKDNF</sequence>
<evidence type="ECO:0000259" key="1">
    <source>
        <dbReference type="Pfam" id="PF00849"/>
    </source>
</evidence>
<dbReference type="STRING" id="72359.L7JT37"/>
<dbReference type="GO" id="GO:0000455">
    <property type="term" value="P:enzyme-directed rRNA pseudouridine synthesis"/>
    <property type="evidence" value="ECO:0007669"/>
    <property type="project" value="TreeGrafter"/>
</dbReference>
<dbReference type="Proteomes" id="UP000011185">
    <property type="component" value="Unassembled WGS sequence"/>
</dbReference>
<reference evidence="2 3" key="1">
    <citation type="journal article" date="2012" name="PLoS Pathog.">
        <title>The genome of the obligate intracellular parasite Trachipleistophora hominis: new insights into microsporidian genome dynamics and reductive evolution.</title>
        <authorList>
            <person name="Heinz E."/>
            <person name="Williams T.A."/>
            <person name="Nakjang S."/>
            <person name="Noel C.J."/>
            <person name="Swan D.C."/>
            <person name="Goldberg A.V."/>
            <person name="Harris S.R."/>
            <person name="Weinmaier T."/>
            <person name="Markert S."/>
            <person name="Becher D."/>
            <person name="Bernhardt J."/>
            <person name="Dagan T."/>
            <person name="Hacker C."/>
            <person name="Lucocq J.M."/>
            <person name="Schweder T."/>
            <person name="Rattei T."/>
            <person name="Hall N."/>
            <person name="Hirt R.P."/>
            <person name="Embley T.M."/>
        </authorList>
    </citation>
    <scope>NUCLEOTIDE SEQUENCE [LARGE SCALE GENOMIC DNA]</scope>
</reference>
<dbReference type="FunCoup" id="L7JT37">
    <property type="interactions" value="84"/>
</dbReference>
<dbReference type="EMBL" id="JH994038">
    <property type="protein sequence ID" value="ELQ74480.1"/>
    <property type="molecule type" value="Genomic_DNA"/>
</dbReference>
<dbReference type="GO" id="GO:0009982">
    <property type="term" value="F:pseudouridine synthase activity"/>
    <property type="evidence" value="ECO:0007669"/>
    <property type="project" value="InterPro"/>
</dbReference>
<organism evidence="2 3">
    <name type="scientific">Trachipleistophora hominis</name>
    <name type="common">Microsporidian parasite</name>
    <dbReference type="NCBI Taxonomy" id="72359"/>
    <lineage>
        <taxon>Eukaryota</taxon>
        <taxon>Fungi</taxon>
        <taxon>Fungi incertae sedis</taxon>
        <taxon>Microsporidia</taxon>
        <taxon>Pleistophoridae</taxon>
        <taxon>Trachipleistophora</taxon>
    </lineage>
</organism>
<dbReference type="PANTHER" id="PTHR21600">
    <property type="entry name" value="MITOCHONDRIAL RNA PSEUDOURIDINE SYNTHASE"/>
    <property type="match status" value="1"/>
</dbReference>
<feature type="domain" description="Pseudouridine synthase RsuA/RluA-like" evidence="1">
    <location>
        <begin position="87"/>
        <end position="225"/>
    </location>
</feature>
<protein>
    <submittedName>
        <fullName evidence="2">RNA pseudouridylate synthase</fullName>
        <ecNumber evidence="2">3.5.4.26</ecNumber>
    </submittedName>
</protein>
<proteinExistence type="predicted"/>
<dbReference type="EC" id="3.5.4.26" evidence="2"/>
<dbReference type="InterPro" id="IPR006224">
    <property type="entry name" value="PsdUridine_synth_RluA-like_CS"/>
</dbReference>
<dbReference type="AlphaFoldDB" id="L7JT37"/>
<keyword evidence="2" id="KW-0378">Hydrolase</keyword>
<evidence type="ECO:0000313" key="2">
    <source>
        <dbReference type="EMBL" id="ELQ74480.1"/>
    </source>
</evidence>
<dbReference type="OrthoDB" id="424794at2759"/>
<dbReference type="GO" id="GO:0008835">
    <property type="term" value="F:diaminohydroxyphosphoribosylaminopyrimidine deaminase activity"/>
    <property type="evidence" value="ECO:0007669"/>
    <property type="project" value="UniProtKB-EC"/>
</dbReference>
<dbReference type="SUPFAM" id="SSF55120">
    <property type="entry name" value="Pseudouridine synthase"/>
    <property type="match status" value="1"/>
</dbReference>
<dbReference type="OMA" id="THKHEPP"/>
<dbReference type="PROSITE" id="PS01129">
    <property type="entry name" value="PSI_RLU"/>
    <property type="match status" value="1"/>
</dbReference>
<dbReference type="GO" id="GO:0003723">
    <property type="term" value="F:RNA binding"/>
    <property type="evidence" value="ECO:0007669"/>
    <property type="project" value="InterPro"/>
</dbReference>